<evidence type="ECO:0000313" key="4">
    <source>
        <dbReference type="EMBL" id="TMQ53062.1"/>
    </source>
</evidence>
<dbReference type="EMBL" id="VBOU01000091">
    <property type="protein sequence ID" value="TMQ53062.1"/>
    <property type="molecule type" value="Genomic_DNA"/>
</dbReference>
<dbReference type="InterPro" id="IPR001932">
    <property type="entry name" value="PPM-type_phosphatase-like_dom"/>
</dbReference>
<name>A0A538SNV8_UNCEI</name>
<dbReference type="PANTHER" id="PTHR43156">
    <property type="entry name" value="STAGE II SPORULATION PROTEIN E-RELATED"/>
    <property type="match status" value="1"/>
</dbReference>
<protein>
    <submittedName>
        <fullName evidence="4">Serine/threonine-protein phosphatase</fullName>
    </submittedName>
</protein>
<evidence type="ECO:0000313" key="5">
    <source>
        <dbReference type="Proteomes" id="UP000319829"/>
    </source>
</evidence>
<dbReference type="AlphaFoldDB" id="A0A538SNV8"/>
<dbReference type="PANTHER" id="PTHR43156:SF2">
    <property type="entry name" value="STAGE II SPORULATION PROTEIN E"/>
    <property type="match status" value="1"/>
</dbReference>
<evidence type="ECO:0000256" key="2">
    <source>
        <dbReference type="SAM" id="Phobius"/>
    </source>
</evidence>
<dbReference type="SMART" id="SM00331">
    <property type="entry name" value="PP2C_SIG"/>
    <property type="match status" value="1"/>
</dbReference>
<dbReference type="InterPro" id="IPR052016">
    <property type="entry name" value="Bact_Sigma-Reg"/>
</dbReference>
<keyword evidence="2" id="KW-0812">Transmembrane</keyword>
<keyword evidence="2" id="KW-1133">Transmembrane helix</keyword>
<feature type="transmembrane region" description="Helical" evidence="2">
    <location>
        <begin position="117"/>
        <end position="138"/>
    </location>
</feature>
<dbReference type="Pfam" id="PF07228">
    <property type="entry name" value="SpoIIE"/>
    <property type="match status" value="1"/>
</dbReference>
<keyword evidence="2" id="KW-0472">Membrane</keyword>
<feature type="domain" description="PPM-type phosphatase" evidence="3">
    <location>
        <begin position="183"/>
        <end position="396"/>
    </location>
</feature>
<dbReference type="Proteomes" id="UP000319829">
    <property type="component" value="Unassembled WGS sequence"/>
</dbReference>
<evidence type="ECO:0000256" key="1">
    <source>
        <dbReference type="ARBA" id="ARBA00022801"/>
    </source>
</evidence>
<dbReference type="GO" id="GO:0016791">
    <property type="term" value="F:phosphatase activity"/>
    <property type="evidence" value="ECO:0007669"/>
    <property type="project" value="TreeGrafter"/>
</dbReference>
<dbReference type="InterPro" id="IPR036457">
    <property type="entry name" value="PPM-type-like_dom_sf"/>
</dbReference>
<comment type="caution">
    <text evidence="4">The sequence shown here is derived from an EMBL/GenBank/DDBJ whole genome shotgun (WGS) entry which is preliminary data.</text>
</comment>
<organism evidence="4 5">
    <name type="scientific">Eiseniibacteriota bacterium</name>
    <dbReference type="NCBI Taxonomy" id="2212470"/>
    <lineage>
        <taxon>Bacteria</taxon>
        <taxon>Candidatus Eiseniibacteriota</taxon>
    </lineage>
</organism>
<dbReference type="SUPFAM" id="SSF81606">
    <property type="entry name" value="PP2C-like"/>
    <property type="match status" value="1"/>
</dbReference>
<sequence>MTRRPMNAKRILGIVVWQTGMAVPFGVFFNLLYGEGFKTLPSFFLVSLIFSYVIRVSIWANRTLILPRILRASRSKGRPALILEIGSFGLAAMVGSVVSFTIMNLTFGHGHMATGKVIAEFFAFALLFSALFLGWIYAMRFHQNYTDRIRAEAEANAKEEQELKIAGEIQRGLQPGRPRVTRTFSAAGAAIACRTIGGDFFDYFDLPGGRLGFALGDVAGKGPPAALLAAMVQGIFTSRVDDGFGPAGTMERVNRVLNGRIVEGRFATVFYAVLSPDGKLLSCNAGNNPPYLVSRDGSVRRLEKGGLPIGPFTEPTYEEEETPLREGDTLILYSDGVSDAADSNDEAFGEERLLRCLNGACAVEPEKLIEHVLGEVRAFAADRPQFDDITLLVVRYAGG</sequence>
<accession>A0A538SNV8</accession>
<dbReference type="PROSITE" id="PS51746">
    <property type="entry name" value="PPM_2"/>
    <property type="match status" value="1"/>
</dbReference>
<keyword evidence="1" id="KW-0378">Hydrolase</keyword>
<proteinExistence type="predicted"/>
<dbReference type="Gene3D" id="3.60.40.10">
    <property type="entry name" value="PPM-type phosphatase domain"/>
    <property type="match status" value="1"/>
</dbReference>
<feature type="transmembrane region" description="Helical" evidence="2">
    <location>
        <begin position="81"/>
        <end position="105"/>
    </location>
</feature>
<feature type="transmembrane region" description="Helical" evidence="2">
    <location>
        <begin position="39"/>
        <end position="60"/>
    </location>
</feature>
<gene>
    <name evidence="4" type="ORF">E6K74_10815</name>
</gene>
<feature type="transmembrane region" description="Helical" evidence="2">
    <location>
        <begin position="12"/>
        <end position="33"/>
    </location>
</feature>
<reference evidence="4 5" key="1">
    <citation type="journal article" date="2019" name="Nat. Microbiol.">
        <title>Mediterranean grassland soil C-N compound turnover is dependent on rainfall and depth, and is mediated by genomically divergent microorganisms.</title>
        <authorList>
            <person name="Diamond S."/>
            <person name="Andeer P.F."/>
            <person name="Li Z."/>
            <person name="Crits-Christoph A."/>
            <person name="Burstein D."/>
            <person name="Anantharaman K."/>
            <person name="Lane K.R."/>
            <person name="Thomas B.C."/>
            <person name="Pan C."/>
            <person name="Northen T.R."/>
            <person name="Banfield J.F."/>
        </authorList>
    </citation>
    <scope>NUCLEOTIDE SEQUENCE [LARGE SCALE GENOMIC DNA]</scope>
    <source>
        <strain evidence="4">WS_4</strain>
    </source>
</reference>
<evidence type="ECO:0000259" key="3">
    <source>
        <dbReference type="PROSITE" id="PS51746"/>
    </source>
</evidence>